<sequence length="226" mass="25328">MSGTDIGHLRYRGKTSMRDLEANYIKKDREAKQLEEKSREKGRELDTLRHIKKEQLDQHRHEVKTVEFAVQVCSVLNDKMPCVDSHKGQKRSKRERVQNNSLSNCVFMAALTVESLHSSPGRMPCAPATTIPSTRTHWESRIEKDADGDWAISRALLKSMAPASFAPLLDTALQWDHGPSGTFTHRPIARTPASRNAEAQVLLQRQAKVTISLAAALLPPGGCRRK</sequence>
<dbReference type="AlphaFoldDB" id="A0A813EY98"/>
<keyword evidence="1" id="KW-0175">Coiled coil</keyword>
<dbReference type="EMBL" id="CAJNNV010014652">
    <property type="protein sequence ID" value="CAE8602788.1"/>
    <property type="molecule type" value="Genomic_DNA"/>
</dbReference>
<accession>A0A813EY98</accession>
<organism evidence="2 3">
    <name type="scientific">Polarella glacialis</name>
    <name type="common">Dinoflagellate</name>
    <dbReference type="NCBI Taxonomy" id="89957"/>
    <lineage>
        <taxon>Eukaryota</taxon>
        <taxon>Sar</taxon>
        <taxon>Alveolata</taxon>
        <taxon>Dinophyceae</taxon>
        <taxon>Suessiales</taxon>
        <taxon>Suessiaceae</taxon>
        <taxon>Polarella</taxon>
    </lineage>
</organism>
<name>A0A813EY98_POLGL</name>
<proteinExistence type="predicted"/>
<feature type="coiled-coil region" evidence="1">
    <location>
        <begin position="17"/>
        <end position="51"/>
    </location>
</feature>
<evidence type="ECO:0000313" key="2">
    <source>
        <dbReference type="EMBL" id="CAE8602788.1"/>
    </source>
</evidence>
<evidence type="ECO:0000256" key="1">
    <source>
        <dbReference type="SAM" id="Coils"/>
    </source>
</evidence>
<gene>
    <name evidence="2" type="ORF">PGLA1383_LOCUS21024</name>
</gene>
<comment type="caution">
    <text evidence="2">The sequence shown here is derived from an EMBL/GenBank/DDBJ whole genome shotgun (WGS) entry which is preliminary data.</text>
</comment>
<evidence type="ECO:0000313" key="3">
    <source>
        <dbReference type="Proteomes" id="UP000654075"/>
    </source>
</evidence>
<protein>
    <submittedName>
        <fullName evidence="2">Uncharacterized protein</fullName>
    </submittedName>
</protein>
<dbReference type="Proteomes" id="UP000654075">
    <property type="component" value="Unassembled WGS sequence"/>
</dbReference>
<keyword evidence="3" id="KW-1185">Reference proteome</keyword>
<reference evidence="2" key="1">
    <citation type="submission" date="2021-02" db="EMBL/GenBank/DDBJ databases">
        <authorList>
            <person name="Dougan E. K."/>
            <person name="Rhodes N."/>
            <person name="Thang M."/>
            <person name="Chan C."/>
        </authorList>
    </citation>
    <scope>NUCLEOTIDE SEQUENCE</scope>
</reference>